<sequence length="490" mass="55400">MNTINYSKISEALASLPSDHDASGEYKPTVDEIFAPQQHANALDPYTTIVVGARGTGKSFWAGVLAQKDTRDVAAQSYPNLGLEKLLVAEGYNGFLSTRILQELVPEGQESKKSYEFWQASIIMAIDRMIAEERGVKFKEKLSDYIKRYSDPEDADLYLSDLDDKLEEDETTVLITFDALDKLSKDWSRSNLLLDSLFEVVWDLRIRKRIRAKIFIRPEQFNDDSLKFVEIPKLRSSRVELEWTQIELYGLLFSRLGYDPSKNADEFLKVAKSIGAPFKPLPHKQRRNWNLVSDKKIQKDMMTALAGPYMGKNFKKGGTYDWPYKHLADANGDVTPRSFLKLFSEAGKFGSLLQDRAISAEGIRHGLREASKVRVEQLVVEYQWVKRALAPLAGLRVPCTEEDILSRWEDSNTIEVIMNASQSDSGGFLPPYPYPLYKKLKGEAKLSALADSMAKIGLFEIRADGRFDIPDLFRVAAKMLKKGGITPTAK</sequence>
<proteinExistence type="predicted"/>
<name>A0A240BQ99_SERFI</name>
<dbReference type="EMBL" id="LT906479">
    <property type="protein sequence ID" value="SNV98091.1"/>
    <property type="molecule type" value="Genomic_DNA"/>
</dbReference>
<organism evidence="1 2">
    <name type="scientific">Serratia ficaria</name>
    <dbReference type="NCBI Taxonomy" id="61651"/>
    <lineage>
        <taxon>Bacteria</taxon>
        <taxon>Pseudomonadati</taxon>
        <taxon>Pseudomonadota</taxon>
        <taxon>Gammaproteobacteria</taxon>
        <taxon>Enterobacterales</taxon>
        <taxon>Yersiniaceae</taxon>
        <taxon>Serratia</taxon>
    </lineage>
</organism>
<evidence type="ECO:0000313" key="1">
    <source>
        <dbReference type="EMBL" id="SNV98091.1"/>
    </source>
</evidence>
<keyword evidence="2" id="KW-1185">Reference proteome</keyword>
<accession>A0A240BQ99</accession>
<gene>
    <name evidence="1" type="ORF">SAMEA4384070_01686</name>
</gene>
<protein>
    <recommendedName>
        <fullName evidence="3">ATPase</fullName>
    </recommendedName>
</protein>
<dbReference type="KEGG" id="sfj:SAMEA4384070_1686"/>
<dbReference type="Proteomes" id="UP000215134">
    <property type="component" value="Chromosome 1"/>
</dbReference>
<reference evidence="1 2" key="1">
    <citation type="submission" date="2017-06" db="EMBL/GenBank/DDBJ databases">
        <authorList>
            <consortium name="Pathogen Informatics"/>
        </authorList>
    </citation>
    <scope>NUCLEOTIDE SEQUENCE [LARGE SCALE GENOMIC DNA]</scope>
    <source>
        <strain evidence="1 2">NCTC12148</strain>
    </source>
</reference>
<dbReference type="OrthoDB" id="8444549at2"/>
<evidence type="ECO:0000313" key="2">
    <source>
        <dbReference type="Proteomes" id="UP000215134"/>
    </source>
</evidence>
<dbReference type="AlphaFoldDB" id="A0A240BQ99"/>
<dbReference type="GeneID" id="75026851"/>
<evidence type="ECO:0008006" key="3">
    <source>
        <dbReference type="Google" id="ProtNLM"/>
    </source>
</evidence>
<dbReference type="RefSeq" id="WP_095096712.1">
    <property type="nucleotide sequence ID" value="NZ_CAMIQD010000002.1"/>
</dbReference>